<dbReference type="GO" id="GO:0140938">
    <property type="term" value="F:histone H3 methyltransferase activity"/>
    <property type="evidence" value="ECO:0007669"/>
    <property type="project" value="UniProtKB-ARBA"/>
</dbReference>
<dbReference type="Pfam" id="PF17907">
    <property type="entry name" value="AWS"/>
    <property type="match status" value="1"/>
</dbReference>
<dbReference type="PANTHER" id="PTHR22884">
    <property type="entry name" value="SET DOMAIN PROTEINS"/>
    <property type="match status" value="1"/>
</dbReference>
<dbReference type="Proteomes" id="UP001153737">
    <property type="component" value="Chromosome 2"/>
</dbReference>
<dbReference type="Pfam" id="PF00855">
    <property type="entry name" value="PWWP"/>
    <property type="match status" value="2"/>
</dbReference>
<dbReference type="Pfam" id="PF22908">
    <property type="entry name" value="PHD_NSD"/>
    <property type="match status" value="1"/>
</dbReference>
<dbReference type="InterPro" id="IPR055198">
    <property type="entry name" value="NSD_PHD"/>
</dbReference>
<evidence type="ECO:0000256" key="12">
    <source>
        <dbReference type="ARBA" id="ARBA00022853"/>
    </source>
</evidence>
<keyword evidence="7" id="KW-0949">S-adenosyl-L-methionine</keyword>
<evidence type="ECO:0000259" key="20">
    <source>
        <dbReference type="PROSITE" id="PS50280"/>
    </source>
</evidence>
<feature type="domain" description="AWS" evidence="23">
    <location>
        <begin position="2609"/>
        <end position="2659"/>
    </location>
</feature>
<feature type="compositionally biased region" description="Low complexity" evidence="17">
    <location>
        <begin position="30"/>
        <end position="40"/>
    </location>
</feature>
<feature type="region of interest" description="Disordered" evidence="17">
    <location>
        <begin position="2993"/>
        <end position="3101"/>
    </location>
</feature>
<dbReference type="InterPro" id="IPR002219">
    <property type="entry name" value="PKC_DAG/PE"/>
</dbReference>
<dbReference type="GO" id="GO:0003677">
    <property type="term" value="F:DNA binding"/>
    <property type="evidence" value="ECO:0007669"/>
    <property type="project" value="InterPro"/>
</dbReference>
<dbReference type="GO" id="GO:0016279">
    <property type="term" value="F:protein-lysine N-methyltransferase activity"/>
    <property type="evidence" value="ECO:0007669"/>
    <property type="project" value="UniProtKB-ARBA"/>
</dbReference>
<keyword evidence="14" id="KW-0804">Transcription</keyword>
<dbReference type="InterPro" id="IPR050777">
    <property type="entry name" value="SET2_Histone-Lys_MeTrsfase"/>
</dbReference>
<feature type="compositionally biased region" description="Polar residues" evidence="17">
    <location>
        <begin position="3070"/>
        <end position="3090"/>
    </location>
</feature>
<dbReference type="InterPro" id="IPR041306">
    <property type="entry name" value="C5HCH"/>
</dbReference>
<feature type="region of interest" description="Disordered" evidence="17">
    <location>
        <begin position="996"/>
        <end position="1015"/>
    </location>
</feature>
<organism evidence="24 25">
    <name type="scientific">Phaedon cochleariae</name>
    <name type="common">Mustard beetle</name>
    <dbReference type="NCBI Taxonomy" id="80249"/>
    <lineage>
        <taxon>Eukaryota</taxon>
        <taxon>Metazoa</taxon>
        <taxon>Ecdysozoa</taxon>
        <taxon>Arthropoda</taxon>
        <taxon>Hexapoda</taxon>
        <taxon>Insecta</taxon>
        <taxon>Pterygota</taxon>
        <taxon>Neoptera</taxon>
        <taxon>Endopterygota</taxon>
        <taxon>Coleoptera</taxon>
        <taxon>Polyphaga</taxon>
        <taxon>Cucujiformia</taxon>
        <taxon>Chrysomeloidea</taxon>
        <taxon>Chrysomelidae</taxon>
        <taxon>Chrysomelinae</taxon>
        <taxon>Chrysomelini</taxon>
        <taxon>Phaedon</taxon>
    </lineage>
</organism>
<dbReference type="SUPFAM" id="SSF63748">
    <property type="entry name" value="Tudor/PWWP/MBT"/>
    <property type="match status" value="2"/>
</dbReference>
<protein>
    <submittedName>
        <fullName evidence="24">Uncharacterized protein</fullName>
    </submittedName>
</protein>
<proteinExistence type="predicted"/>
<keyword evidence="25" id="KW-1185">Reference proteome</keyword>
<feature type="region of interest" description="Disordered" evidence="17">
    <location>
        <begin position="1"/>
        <end position="48"/>
    </location>
</feature>
<feature type="region of interest" description="Disordered" evidence="17">
    <location>
        <begin position="1804"/>
        <end position="1826"/>
    </location>
</feature>
<evidence type="ECO:0000259" key="21">
    <source>
        <dbReference type="PROSITE" id="PS50812"/>
    </source>
</evidence>
<feature type="compositionally biased region" description="Low complexity" evidence="17">
    <location>
        <begin position="1039"/>
        <end position="1054"/>
    </location>
</feature>
<dbReference type="InterPro" id="IPR011011">
    <property type="entry name" value="Znf_FYVE_PHD"/>
</dbReference>
<keyword evidence="4" id="KW-0597">Phosphoprotein</keyword>
<dbReference type="GO" id="GO:0005694">
    <property type="term" value="C:chromosome"/>
    <property type="evidence" value="ECO:0007669"/>
    <property type="project" value="UniProtKB-SubCell"/>
</dbReference>
<dbReference type="Pfam" id="PF00856">
    <property type="entry name" value="SET"/>
    <property type="match status" value="1"/>
</dbReference>
<evidence type="ECO:0000259" key="18">
    <source>
        <dbReference type="PROSITE" id="PS50016"/>
    </source>
</evidence>
<dbReference type="SMART" id="SM00570">
    <property type="entry name" value="AWS"/>
    <property type="match status" value="1"/>
</dbReference>
<keyword evidence="9" id="KW-0677">Repeat</keyword>
<feature type="region of interest" description="Disordered" evidence="17">
    <location>
        <begin position="2247"/>
        <end position="2273"/>
    </location>
</feature>
<dbReference type="CDD" id="cd15565">
    <property type="entry name" value="PHD2_NSD"/>
    <property type="match status" value="1"/>
</dbReference>
<dbReference type="Gene3D" id="2.30.30.140">
    <property type="match status" value="2"/>
</dbReference>
<comment type="subcellular location">
    <subcellularLocation>
        <location evidence="2">Chromosome</location>
    </subcellularLocation>
    <subcellularLocation>
        <location evidence="1">Nucleus</location>
    </subcellularLocation>
</comment>
<keyword evidence="10 16" id="KW-0863">Zinc-finger</keyword>
<feature type="region of interest" description="Disordered" evidence="17">
    <location>
        <begin position="1238"/>
        <end position="1261"/>
    </location>
</feature>
<dbReference type="CDD" id="cd15566">
    <property type="entry name" value="PHD3_NSD"/>
    <property type="match status" value="1"/>
</dbReference>
<evidence type="ECO:0000256" key="13">
    <source>
        <dbReference type="ARBA" id="ARBA00023015"/>
    </source>
</evidence>
<feature type="region of interest" description="Disordered" evidence="17">
    <location>
        <begin position="1579"/>
        <end position="1599"/>
    </location>
</feature>
<dbReference type="SUPFAM" id="SSF82199">
    <property type="entry name" value="SET domain"/>
    <property type="match status" value="1"/>
</dbReference>
<evidence type="ECO:0000256" key="16">
    <source>
        <dbReference type="PROSITE-ProRule" id="PRU00146"/>
    </source>
</evidence>
<dbReference type="EMBL" id="OU896708">
    <property type="protein sequence ID" value="CAH1155865.1"/>
    <property type="molecule type" value="Genomic_DNA"/>
</dbReference>
<feature type="compositionally biased region" description="Polar residues" evidence="17">
    <location>
        <begin position="2101"/>
        <end position="2125"/>
    </location>
</feature>
<dbReference type="CDD" id="cd05838">
    <property type="entry name" value="PWWP_NSD_rpt2"/>
    <property type="match status" value="1"/>
</dbReference>
<dbReference type="OrthoDB" id="422362at2759"/>
<dbReference type="InterPro" id="IPR006560">
    <property type="entry name" value="AWS_dom"/>
</dbReference>
<evidence type="ECO:0000256" key="2">
    <source>
        <dbReference type="ARBA" id="ARBA00004286"/>
    </source>
</evidence>
<evidence type="ECO:0000259" key="22">
    <source>
        <dbReference type="PROSITE" id="PS50868"/>
    </source>
</evidence>
<keyword evidence="12" id="KW-0156">Chromatin regulator</keyword>
<dbReference type="SMART" id="SM00317">
    <property type="entry name" value="SET"/>
    <property type="match status" value="1"/>
</dbReference>
<feature type="domain" description="Phorbol-ester/DAG-type" evidence="19">
    <location>
        <begin position="2410"/>
        <end position="2462"/>
    </location>
</feature>
<dbReference type="FunFam" id="2.170.270.10:FF:000002">
    <property type="entry name" value="Histone-lysine N-methyltransferase"/>
    <property type="match status" value="1"/>
</dbReference>
<dbReference type="GO" id="GO:0006355">
    <property type="term" value="P:regulation of DNA-templated transcription"/>
    <property type="evidence" value="ECO:0007669"/>
    <property type="project" value="InterPro"/>
</dbReference>
<dbReference type="Pfam" id="PF23004">
    <property type="entry name" value="PHDvar_NSD"/>
    <property type="match status" value="1"/>
</dbReference>
<reference evidence="24" key="1">
    <citation type="submission" date="2022-01" db="EMBL/GenBank/DDBJ databases">
        <authorList>
            <person name="King R."/>
        </authorList>
    </citation>
    <scope>NUCLEOTIDE SEQUENCE</scope>
</reference>
<dbReference type="SMART" id="SM00384">
    <property type="entry name" value="AT_hook"/>
    <property type="match status" value="3"/>
</dbReference>
<keyword evidence="5" id="KW-0489">Methyltransferase</keyword>
<dbReference type="PRINTS" id="PR00929">
    <property type="entry name" value="ATHOOK"/>
</dbReference>
<evidence type="ECO:0000256" key="4">
    <source>
        <dbReference type="ARBA" id="ARBA00022553"/>
    </source>
</evidence>
<accession>A0A9P0DR56</accession>
<evidence type="ECO:0000256" key="1">
    <source>
        <dbReference type="ARBA" id="ARBA00004123"/>
    </source>
</evidence>
<dbReference type="SMART" id="SM00508">
    <property type="entry name" value="PostSET"/>
    <property type="match status" value="1"/>
</dbReference>
<keyword evidence="11" id="KW-0862">Zinc</keyword>
<dbReference type="PROSITE" id="PS00354">
    <property type="entry name" value="HMGI_Y"/>
    <property type="match status" value="1"/>
</dbReference>
<dbReference type="CDD" id="cd15568">
    <property type="entry name" value="PHD5_NSD"/>
    <property type="match status" value="1"/>
</dbReference>
<reference evidence="24" key="2">
    <citation type="submission" date="2022-10" db="EMBL/GenBank/DDBJ databases">
        <authorList>
            <consortium name="ENA_rothamsted_submissions"/>
            <consortium name="culmorum"/>
            <person name="King R."/>
        </authorList>
    </citation>
    <scope>NUCLEOTIDE SEQUENCE</scope>
</reference>
<dbReference type="CDD" id="cd15567">
    <property type="entry name" value="PHD4_NSD"/>
    <property type="match status" value="1"/>
</dbReference>
<dbReference type="InterPro" id="IPR019787">
    <property type="entry name" value="Znf_PHD-finger"/>
</dbReference>
<gene>
    <name evidence="24" type="ORF">PHAECO_LOCUS6255</name>
</gene>
<dbReference type="SUPFAM" id="SSF57903">
    <property type="entry name" value="FYVE/PHD zinc finger"/>
    <property type="match status" value="1"/>
</dbReference>
<feature type="compositionally biased region" description="Polar residues" evidence="17">
    <location>
        <begin position="1097"/>
        <end position="1107"/>
    </location>
</feature>
<feature type="region of interest" description="Disordered" evidence="17">
    <location>
        <begin position="332"/>
        <end position="386"/>
    </location>
</feature>
<keyword evidence="15" id="KW-0539">Nucleus</keyword>
<feature type="region of interest" description="Disordered" evidence="17">
    <location>
        <begin position="2172"/>
        <end position="2191"/>
    </location>
</feature>
<evidence type="ECO:0000256" key="6">
    <source>
        <dbReference type="ARBA" id="ARBA00022679"/>
    </source>
</evidence>
<feature type="compositionally biased region" description="Polar residues" evidence="17">
    <location>
        <begin position="2173"/>
        <end position="2182"/>
    </location>
</feature>
<evidence type="ECO:0000256" key="14">
    <source>
        <dbReference type="ARBA" id="ARBA00023163"/>
    </source>
</evidence>
<dbReference type="InterPro" id="IPR017956">
    <property type="entry name" value="AT_hook_DNA-bd_motif"/>
</dbReference>
<feature type="compositionally biased region" description="Basic residues" evidence="17">
    <location>
        <begin position="3050"/>
        <end position="3069"/>
    </location>
</feature>
<evidence type="ECO:0000313" key="25">
    <source>
        <dbReference type="Proteomes" id="UP001153737"/>
    </source>
</evidence>
<keyword evidence="13" id="KW-0805">Transcription regulation</keyword>
<dbReference type="GO" id="GO:0032259">
    <property type="term" value="P:methylation"/>
    <property type="evidence" value="ECO:0007669"/>
    <property type="project" value="UniProtKB-KW"/>
</dbReference>
<dbReference type="PROSITE" id="PS01359">
    <property type="entry name" value="ZF_PHD_1"/>
    <property type="match status" value="1"/>
</dbReference>
<evidence type="ECO:0000259" key="19">
    <source>
        <dbReference type="PROSITE" id="PS50081"/>
    </source>
</evidence>
<dbReference type="PROSITE" id="PS50812">
    <property type="entry name" value="PWWP"/>
    <property type="match status" value="2"/>
</dbReference>
<evidence type="ECO:0000256" key="8">
    <source>
        <dbReference type="ARBA" id="ARBA00022723"/>
    </source>
</evidence>
<dbReference type="InterPro" id="IPR000637">
    <property type="entry name" value="HMGI/Y_DNA-bd_CS"/>
</dbReference>
<feature type="region of interest" description="Disordered" evidence="17">
    <location>
        <begin position="781"/>
        <end position="808"/>
    </location>
</feature>
<feature type="compositionally biased region" description="Polar residues" evidence="17">
    <location>
        <begin position="2248"/>
        <end position="2273"/>
    </location>
</feature>
<dbReference type="Gene3D" id="3.30.40.10">
    <property type="entry name" value="Zinc/RING finger domain, C3HC4 (zinc finger)"/>
    <property type="match status" value="3"/>
</dbReference>
<evidence type="ECO:0000313" key="24">
    <source>
        <dbReference type="EMBL" id="CAH1155865.1"/>
    </source>
</evidence>
<feature type="compositionally biased region" description="Basic and acidic residues" evidence="17">
    <location>
        <begin position="1000"/>
        <end position="1015"/>
    </location>
</feature>
<keyword evidence="8" id="KW-0479">Metal-binding</keyword>
<dbReference type="PROSITE" id="PS50868">
    <property type="entry name" value="POST_SET"/>
    <property type="match status" value="1"/>
</dbReference>
<feature type="region of interest" description="Disordered" evidence="17">
    <location>
        <begin position="1182"/>
        <end position="1205"/>
    </location>
</feature>
<dbReference type="PROSITE" id="PS51215">
    <property type="entry name" value="AWS"/>
    <property type="match status" value="1"/>
</dbReference>
<feature type="domain" description="Post-SET" evidence="22">
    <location>
        <begin position="2785"/>
        <end position="2801"/>
    </location>
</feature>
<evidence type="ECO:0000256" key="9">
    <source>
        <dbReference type="ARBA" id="ARBA00022737"/>
    </source>
</evidence>
<evidence type="ECO:0000256" key="10">
    <source>
        <dbReference type="ARBA" id="ARBA00022771"/>
    </source>
</evidence>
<feature type="compositionally biased region" description="Basic and acidic residues" evidence="17">
    <location>
        <begin position="1298"/>
        <end position="1314"/>
    </location>
</feature>
<dbReference type="GO" id="GO:0005634">
    <property type="term" value="C:nucleus"/>
    <property type="evidence" value="ECO:0007669"/>
    <property type="project" value="UniProtKB-SubCell"/>
</dbReference>
<dbReference type="PROSITE" id="PS50016">
    <property type="entry name" value="ZF_PHD_2"/>
    <property type="match status" value="1"/>
</dbReference>
<sequence length="3101" mass="352666">MKSSTDLHHSKSDVQAISSRRSTRSRNVISDDTTSPTSSSNKLSNLRSQVNIEKIKQIASDPLDIGHHFDDSHKDAKCGDCKQTVDPVHNTSVHEEPKFKKNISKMDSSYTFPEKSILQPEDVTKVFKILSKPNTLEQSDLKSGRSVLKTYCKQMNSSSNSQVIESFGLPDNPIVSQNEMLTSTIDIESIDASEITLLDVELSHEPWEFPNISGEHLLSNLEEIRFKEHPQKLHIFETFSDNLRDHDLEEHEYVFTSTPRVRSSHGPKKDRSVNIDFLKSSLRKVLNEKIYDQVESSKTVGSKRSKTNLVHYNSLDHENEEVEIFNTSRIRPSSVSPIKNKKPNKLNKFKSVDKIHPNNEETSKSDSTKGADGTDKEVDIISHKKNGQYSSQSKKLLRSLDIGMEFKLEEPFESPRRVLRSKSCLDIFQENICINLPPKQNSRSSTKKWLSVSQDNVSNGMKNDGIKEKLLSKSLPQLKVVLSPIDASLAVKDSLHSDTGMTKINSTRKSLRSYNVPDKIHSDDNSYTELVSSSPSKHCNISETWIQSIRNLECLGIASKPGPHPQIFDDNSSLDTIISVKVNYDTKDSIESTKPQSNEDQVSNSCEMFQEFVNHTELNKNGLSKNHMKLCQDLLKKKHSLSHGVEAITVNEKILDKLRKENSTVDIQAYLKTTKQTRLNSKMIIDEIDEASIKLQTSESILQTLLSGEQNIVDEKSHLNVSEMNNSNNESHITIHKTDFPENSVNSCERKQETVIDNSQADIDYKFDQIESSFENVENRTLKPIPTEKSTLSTKQKRGRGRPRKQIPTIENPISTADSENSFQKVQKGLISSGIKSSSHVENDINNHVPADTKCVRKSSRQNKLVVEDKIPLKKQYSLDNKKNEKSDESKLSSTNITRAAQTIYELEKKTNIETNLCTSKSSSKTIYRTKDGKYCRKNESHLDEYLMNESSILSTRRTRNTEEFYAKIKRDEDTNMKDISSTQFVINNELLVFSSGDTKSPDNEFSRTKNPENFKKSVESEILSTMNHVTETHRRSHGIPSGRPRGRPTGRPTGRPPGRPRGRPVRPSSRPSGRPRGRPRKIIPVDSGENKILYKNDSTTSDEQANVSLSGAEEGISLTEISLKSLFNSQNTIADLVKKRCRSLKNYKLSRSKSIGKKPAPEDHEVSQKFEDSIEALTDTSVLSSETSVDSSDINKTQENHGSLGCREILETDKEQDNPKQIEVNQSAMPDYAIEKEETNRSIQGKSVQEENEGGHIKVEVQSNKKNIDTIECEKKILETSETIEKGTSYCWKEVHDSERSTDKNFRTQDERPNNPVSVPQEKRVEDIRNKKVADTSRMHNEQTQDLEMLETCNYKIVSSQNYLNVKNGTKDTTVKKINGKENNNVGQEISYPCYNSLVNNFNEKSYFNTNMKTSNFIVGNGDEKEIEIGDKNNSSRDYMGEKDLAQKENHQGIEDNSIPTSDITENHIENECPNQLRRMINMDDDDDDIKYKSNLEHYLNNECPNLLKRIDMDDEDMKDKTNLKGITETAQSDQEGEIAENCEYDTECEDDMIVEPTFDKSSHKLILRSKTSLGDKMKRNDLKDATPTQRSKHRRSSLDQVLTDVDNIEELKGCRSIETSLRFSNKVRILDPDAVKDIRGNVLRFKVGSIAWAKIGSYPFWPCLVTEEPSTGIYVKNISSRFVPRVCYHVIFFGDNCRRAWISKHKMMVYTNRGDLYAIHNHLKKENKSCKYLQFYSVSIRYLNRWILAVDEAEKVKLKPEEERLSFFKSLTIENEIITIKDEDSPVRKRTRSSQTLASDIDKATTNQDSPVKKKQKKSESELNLRKNHVKNIHESSELDLQDKTKCTKMKDVVELPNSIDESAAKRKNRLCKAQIKDPFPSTSAASSTEKKVPAKKIERVNKASSVGVITSVHEDSVTSINQELVTAIDDLQKLDDMENEPHNLSTFFCESMEAQHALFKRNNLFKGVLKEKVCQYCFMSGDVLKCKGCNAVYHAGCAIGVLQELMIPKRKNRLSYLKDENLVDENKIKVEVEDKELHIKENKVESDDDDHVQIITVASSVYNTPPRKTFPPNFENLSLGEQIDFKMKEVMKKFESKTTYAESPTDTSSEDNNSVDQLPRTESNSKSHIEFPPIIKDKRRSLDNFQGFSKPLEMDSSIKPTKTIRHVTADLSSEHTGSSESEDLLDKPSSSVIHVTADSLTTFNGAAKESGPNSVKNMRNKVEKTQKLVTKHVTADCGSFETVDSENSNSNFSHLTKQSETSETTDSAKSMNPKHFKCGFCIEQMDPYCFVCHQAVSIKGSGIRHKCSLYQCSRFYHPECLKLWPQTQWSLIQTTKNRYSQEEIDSFVCPQHVCHTCVSDDPRAATSRCSGDKIVKCQRCPSTYHSTSLCVPAGTEILSSTQIICPRHRDKSKMYTINTTWCFLCSEGGALICCETCPTSVHPECMPQVNLTEDEKFICEECESGRLPLYDEIIWVKLGKYRWWPGLILFPNEIPVRVVNMKHNVGEFVVKFFGTYDHYWVNRGRSFLFQEGDTGDSGSRVSIKKKVEQAAFKKAVDEAVVVHKLKKEFKLKMEGESLNSQKPPPYIKIKVNKPVGNVRYMELDLSNTTACDCNPRKRNPCGPDSDCLNRLLLTECNPEACPAGKSCKNQSFEKRDYPPMIPYKTQGRGWGLKCLAAIKRGQFVIEYVGEIIDDEEYQRRIQKMHQQKEENYYFLTIDQNRMIDAGPKGNMARFMNHCCQPNCETQKWTVNGDTKVGLFATKDIPANTELTFNYNLECTGTEKKICRCGAPNCSGFIGAKAKQDTELKKPKKTYKKKEPVKPLALPPCFICKRRGDVGACNNKMCNKAYHLKCLNLTEWPEGSKFACPWHNCNTCSKRTIRCCVKCLNSFCPTHSEGNVRYDNLLGFVCNYHDPSKPGNEKISSRKKHKVINDEMAVSSTTQDDFLYTDSDDIPLSHRFPEKNNNKNGSSDSDEFELYRFRAVPVKHRYRRRKMKKMNTSDTDDDDVSLANSSSYVPLRKMEEENDHSQDETVSSATASDFEEEMLRKRKRRKSKKNARGRKRTKFHSSSDPSVTANNHDLNNVNSDFSKHAMDSNRL</sequence>
<feature type="compositionally biased region" description="Polar residues" evidence="17">
    <location>
        <begin position="13"/>
        <end position="28"/>
    </location>
</feature>
<dbReference type="PROSITE" id="PS50280">
    <property type="entry name" value="SET"/>
    <property type="match status" value="1"/>
</dbReference>
<dbReference type="InterPro" id="IPR055197">
    <property type="entry name" value="PHDvar_NSD"/>
</dbReference>
<evidence type="ECO:0000256" key="11">
    <source>
        <dbReference type="ARBA" id="ARBA00022833"/>
    </source>
</evidence>
<evidence type="ECO:0000256" key="5">
    <source>
        <dbReference type="ARBA" id="ARBA00022603"/>
    </source>
</evidence>
<dbReference type="InterPro" id="IPR013083">
    <property type="entry name" value="Znf_RING/FYVE/PHD"/>
</dbReference>
<feature type="domain" description="PHD-type" evidence="18">
    <location>
        <begin position="2422"/>
        <end position="2468"/>
    </location>
</feature>
<feature type="region of interest" description="Disordered" evidence="17">
    <location>
        <begin position="2101"/>
        <end position="2138"/>
    </location>
</feature>
<dbReference type="InterPro" id="IPR046341">
    <property type="entry name" value="SET_dom_sf"/>
</dbReference>
<dbReference type="InterPro" id="IPR000313">
    <property type="entry name" value="PWWP_dom"/>
</dbReference>
<dbReference type="PROSITE" id="PS50081">
    <property type="entry name" value="ZF_DAG_PE_2"/>
    <property type="match status" value="1"/>
</dbReference>
<dbReference type="CDD" id="cd20144">
    <property type="entry name" value="PWWP_NSD_rpt1"/>
    <property type="match status" value="1"/>
</dbReference>
<keyword evidence="3" id="KW-0158">Chromosome</keyword>
<feature type="domain" description="SET" evidence="20">
    <location>
        <begin position="2661"/>
        <end position="2778"/>
    </location>
</feature>
<dbReference type="InterPro" id="IPR001965">
    <property type="entry name" value="Znf_PHD"/>
</dbReference>
<dbReference type="CDD" id="cd19173">
    <property type="entry name" value="SET_NSD"/>
    <property type="match status" value="1"/>
</dbReference>
<feature type="region of interest" description="Disordered" evidence="17">
    <location>
        <begin position="1030"/>
        <end position="1107"/>
    </location>
</feature>
<feature type="domain" description="PWWP" evidence="21">
    <location>
        <begin position="1649"/>
        <end position="1715"/>
    </location>
</feature>
<dbReference type="InterPro" id="IPR001214">
    <property type="entry name" value="SET_dom"/>
</dbReference>
<feature type="compositionally biased region" description="Basic and acidic residues" evidence="17">
    <location>
        <begin position="1"/>
        <end position="12"/>
    </location>
</feature>
<feature type="region of interest" description="Disordered" evidence="17">
    <location>
        <begin position="1298"/>
        <end position="1325"/>
    </location>
</feature>
<keyword evidence="6" id="KW-0808">Transferase</keyword>
<dbReference type="Pfam" id="PF17982">
    <property type="entry name" value="C5HCH"/>
    <property type="match status" value="1"/>
</dbReference>
<feature type="compositionally biased region" description="Basic and acidic residues" evidence="17">
    <location>
        <begin position="3022"/>
        <end position="3033"/>
    </location>
</feature>
<feature type="compositionally biased region" description="Low complexity" evidence="17">
    <location>
        <begin position="1182"/>
        <end position="1193"/>
    </location>
</feature>
<dbReference type="SMART" id="SM00293">
    <property type="entry name" value="PWWP"/>
    <property type="match status" value="2"/>
</dbReference>
<evidence type="ECO:0000259" key="23">
    <source>
        <dbReference type="PROSITE" id="PS51215"/>
    </source>
</evidence>
<evidence type="ECO:0000256" key="17">
    <source>
        <dbReference type="SAM" id="MobiDB-lite"/>
    </source>
</evidence>
<dbReference type="Gene3D" id="2.170.270.10">
    <property type="entry name" value="SET domain"/>
    <property type="match status" value="1"/>
</dbReference>
<name>A0A9P0DR56_PHACE</name>
<feature type="compositionally biased region" description="Basic residues" evidence="17">
    <location>
        <begin position="339"/>
        <end position="348"/>
    </location>
</feature>
<dbReference type="InterPro" id="IPR003616">
    <property type="entry name" value="Post-SET_dom"/>
</dbReference>
<dbReference type="InterPro" id="IPR019786">
    <property type="entry name" value="Zinc_finger_PHD-type_CS"/>
</dbReference>
<dbReference type="SMART" id="SM00249">
    <property type="entry name" value="PHD"/>
    <property type="match status" value="4"/>
</dbReference>
<evidence type="ECO:0000256" key="15">
    <source>
        <dbReference type="ARBA" id="ARBA00023242"/>
    </source>
</evidence>
<evidence type="ECO:0000256" key="3">
    <source>
        <dbReference type="ARBA" id="ARBA00022454"/>
    </source>
</evidence>
<evidence type="ECO:0000256" key="7">
    <source>
        <dbReference type="ARBA" id="ARBA00022691"/>
    </source>
</evidence>
<feature type="domain" description="PWWP" evidence="21">
    <location>
        <begin position="2473"/>
        <end position="2535"/>
    </location>
</feature>
<feature type="compositionally biased region" description="Basic residues" evidence="17">
    <location>
        <begin position="795"/>
        <end position="805"/>
    </location>
</feature>
<dbReference type="GO" id="GO:0008270">
    <property type="term" value="F:zinc ion binding"/>
    <property type="evidence" value="ECO:0007669"/>
    <property type="project" value="UniProtKB-KW"/>
</dbReference>
<feature type="compositionally biased region" description="Basic and acidic residues" evidence="17">
    <location>
        <begin position="3091"/>
        <end position="3101"/>
    </location>
</feature>
<feature type="compositionally biased region" description="Basic and acidic residues" evidence="17">
    <location>
        <begin position="350"/>
        <end position="382"/>
    </location>
</feature>